<organism evidence="3 4">
    <name type="scientific">Muricoccus pecuniae</name>
    <dbReference type="NCBI Taxonomy" id="693023"/>
    <lineage>
        <taxon>Bacteria</taxon>
        <taxon>Pseudomonadati</taxon>
        <taxon>Pseudomonadota</taxon>
        <taxon>Alphaproteobacteria</taxon>
        <taxon>Acetobacterales</taxon>
        <taxon>Roseomonadaceae</taxon>
        <taxon>Muricoccus</taxon>
    </lineage>
</organism>
<dbReference type="SUPFAM" id="SSF56529">
    <property type="entry name" value="FAH"/>
    <property type="match status" value="1"/>
</dbReference>
<evidence type="ECO:0000313" key="3">
    <source>
        <dbReference type="EMBL" id="MBB5694374.1"/>
    </source>
</evidence>
<dbReference type="Pfam" id="PF01557">
    <property type="entry name" value="FAA_hydrolase"/>
    <property type="match status" value="1"/>
</dbReference>
<name>A0A840YJX5_9PROT</name>
<dbReference type="Gene3D" id="3.90.850.10">
    <property type="entry name" value="Fumarylacetoacetase-like, C-terminal domain"/>
    <property type="match status" value="1"/>
</dbReference>
<dbReference type="PANTHER" id="PTHR30143:SF0">
    <property type="entry name" value="2-KETO-4-PENTENOATE HYDRATASE"/>
    <property type="match status" value="1"/>
</dbReference>
<protein>
    <submittedName>
        <fullName evidence="3">2-keto-4-pentenoate hydratase</fullName>
    </submittedName>
</protein>
<evidence type="ECO:0000256" key="1">
    <source>
        <dbReference type="ARBA" id="ARBA00023239"/>
    </source>
</evidence>
<keyword evidence="1" id="KW-0456">Lyase</keyword>
<proteinExistence type="predicted"/>
<dbReference type="GO" id="GO:0005737">
    <property type="term" value="C:cytoplasm"/>
    <property type="evidence" value="ECO:0007669"/>
    <property type="project" value="TreeGrafter"/>
</dbReference>
<reference evidence="3 4" key="1">
    <citation type="submission" date="2020-08" db="EMBL/GenBank/DDBJ databases">
        <title>Genomic Encyclopedia of Type Strains, Phase IV (KMG-IV): sequencing the most valuable type-strain genomes for metagenomic binning, comparative biology and taxonomic classification.</title>
        <authorList>
            <person name="Goeker M."/>
        </authorList>
    </citation>
    <scope>NUCLEOTIDE SEQUENCE [LARGE SCALE GENOMIC DNA]</scope>
    <source>
        <strain evidence="3 4">DSM 25622</strain>
    </source>
</reference>
<comment type="caution">
    <text evidence="3">The sequence shown here is derived from an EMBL/GenBank/DDBJ whole genome shotgun (WGS) entry which is preliminary data.</text>
</comment>
<evidence type="ECO:0000313" key="4">
    <source>
        <dbReference type="Proteomes" id="UP000580654"/>
    </source>
</evidence>
<dbReference type="InterPro" id="IPR011234">
    <property type="entry name" value="Fumarylacetoacetase-like_C"/>
</dbReference>
<accession>A0A840YJX5</accession>
<keyword evidence="4" id="KW-1185">Reference proteome</keyword>
<feature type="domain" description="Fumarylacetoacetase-like C-terminal" evidence="2">
    <location>
        <begin position="102"/>
        <end position="239"/>
    </location>
</feature>
<dbReference type="Proteomes" id="UP000580654">
    <property type="component" value="Unassembled WGS sequence"/>
</dbReference>
<dbReference type="EMBL" id="JACIJD010000010">
    <property type="protein sequence ID" value="MBB5694374.1"/>
    <property type="molecule type" value="Genomic_DNA"/>
</dbReference>
<dbReference type="AlphaFoldDB" id="A0A840YJX5"/>
<dbReference type="InterPro" id="IPR050772">
    <property type="entry name" value="Hydratase-Decarb/MhpD_sf"/>
</dbReference>
<dbReference type="RefSeq" id="WP_184518383.1">
    <property type="nucleotide sequence ID" value="NZ_JACIJD010000010.1"/>
</dbReference>
<dbReference type="GO" id="GO:0008684">
    <property type="term" value="F:2-oxopent-4-enoate hydratase activity"/>
    <property type="evidence" value="ECO:0007669"/>
    <property type="project" value="TreeGrafter"/>
</dbReference>
<gene>
    <name evidence="3" type="ORF">FHS87_002420</name>
</gene>
<evidence type="ECO:0000259" key="2">
    <source>
        <dbReference type="Pfam" id="PF01557"/>
    </source>
</evidence>
<dbReference type="InterPro" id="IPR036663">
    <property type="entry name" value="Fumarylacetoacetase_C_sf"/>
</dbReference>
<dbReference type="PANTHER" id="PTHR30143">
    <property type="entry name" value="ACID HYDRATASE"/>
    <property type="match status" value="1"/>
</dbReference>
<sequence length="264" mass="26996">MAAPGDRPGATDPVAARILADRRARRGFPDLGAEAPADVAAGYALQFRLAQAIGAVPPAGFKIGATAKGMQAYLGLEHPCAGFCPAEGIAAGSGRFRFADLHQPGVECEIGIRLGRDIAHGAHTRESVEDAVEHVFAAIEVVDQRYGDFIALGAPGLIADSVFHAGGVTGAPASGWPGLDLPAARGRLLVDGVERAAGTGAELLGHPMEALAWLASSPAAEMFGGLRAGQVVFLGSVTPVIWLDGPCEVTAGFDLLGEATARFV</sequence>